<proteinExistence type="predicted"/>
<evidence type="ECO:0000259" key="3">
    <source>
        <dbReference type="Pfam" id="PF13439"/>
    </source>
</evidence>
<dbReference type="Gene3D" id="3.40.50.2000">
    <property type="entry name" value="Glycogen Phosphorylase B"/>
    <property type="match status" value="2"/>
</dbReference>
<dbReference type="PANTHER" id="PTHR45947">
    <property type="entry name" value="SULFOQUINOVOSYL TRANSFERASE SQD2"/>
    <property type="match status" value="1"/>
</dbReference>
<name>A0ABT3VAN5_9ACTN</name>
<accession>A0ABT3VAN5</accession>
<evidence type="ECO:0000256" key="2">
    <source>
        <dbReference type="ARBA" id="ARBA00022679"/>
    </source>
</evidence>
<dbReference type="PANTHER" id="PTHR45947:SF3">
    <property type="entry name" value="SULFOQUINOVOSYL TRANSFERASE SQD2"/>
    <property type="match status" value="1"/>
</dbReference>
<organism evidence="4 5">
    <name type="scientific">Streptomyces ortus</name>
    <dbReference type="NCBI Taxonomy" id="2867268"/>
    <lineage>
        <taxon>Bacteria</taxon>
        <taxon>Bacillati</taxon>
        <taxon>Actinomycetota</taxon>
        <taxon>Actinomycetes</taxon>
        <taxon>Kitasatosporales</taxon>
        <taxon>Streptomycetaceae</taxon>
        <taxon>Streptomyces</taxon>
    </lineage>
</organism>
<gene>
    <name evidence="4" type="ORF">K3769_30450</name>
</gene>
<dbReference type="InterPro" id="IPR050194">
    <property type="entry name" value="Glycosyltransferase_grp1"/>
</dbReference>
<dbReference type="InterPro" id="IPR028098">
    <property type="entry name" value="Glyco_trans_4-like_N"/>
</dbReference>
<protein>
    <submittedName>
        <fullName evidence="4">Glycosyltransferase family 4 protein</fullName>
    </submittedName>
</protein>
<sequence length="370" mass="39553">MTASAAGPPPRSAPAAPLRIALIASARHPIRDPFAGGLEAHTWTLSKALRARGHKVTIFAGPGSDPDLGVVEMPFRPPRISEAACRDTSMVAAHWLAEHHAYLQLMLDLSRPPARGDYDIVHNNSLHYLPVAMAAVLSVPVVTTLHTPPTPWLESAIQAPPLCPIRFSAVSDHTAAAWRHVVPAATVVRNGIDIERWHPGPGGDELVWSGRIVPEKGAHFAIEAARLAGRGLRLAGPVGDTEYFEACVRPRLDRTITYAGHLSQPELCELVGSSAAAVVSPCWDEPYGLVIAEALACGTPVCGFARGALPEIVTDDCARLVRPGDCTALAAAVEPTIALSRTAARRHAEAFCSMEVMTRSYERFYHSVSA</sequence>
<feature type="domain" description="Glycosyltransferase subfamily 4-like N-terminal" evidence="3">
    <location>
        <begin position="36"/>
        <end position="196"/>
    </location>
</feature>
<dbReference type="Proteomes" id="UP001165590">
    <property type="component" value="Unassembled WGS sequence"/>
</dbReference>
<dbReference type="CDD" id="cd03802">
    <property type="entry name" value="GT4_AviGT4-like"/>
    <property type="match status" value="1"/>
</dbReference>
<dbReference type="Pfam" id="PF13692">
    <property type="entry name" value="Glyco_trans_1_4"/>
    <property type="match status" value="1"/>
</dbReference>
<keyword evidence="5" id="KW-1185">Reference proteome</keyword>
<evidence type="ECO:0000313" key="4">
    <source>
        <dbReference type="EMBL" id="MCX4237014.1"/>
    </source>
</evidence>
<dbReference type="RefSeq" id="WP_267029457.1">
    <property type="nucleotide sequence ID" value="NZ_JAIFZO010000002.1"/>
</dbReference>
<dbReference type="EMBL" id="JAIFZO010000002">
    <property type="protein sequence ID" value="MCX4237014.1"/>
    <property type="molecule type" value="Genomic_DNA"/>
</dbReference>
<evidence type="ECO:0000256" key="1">
    <source>
        <dbReference type="ARBA" id="ARBA00022676"/>
    </source>
</evidence>
<evidence type="ECO:0000313" key="5">
    <source>
        <dbReference type="Proteomes" id="UP001165590"/>
    </source>
</evidence>
<keyword evidence="1" id="KW-0328">Glycosyltransferase</keyword>
<dbReference type="Pfam" id="PF13439">
    <property type="entry name" value="Glyco_transf_4"/>
    <property type="match status" value="1"/>
</dbReference>
<keyword evidence="2" id="KW-0808">Transferase</keyword>
<reference evidence="4" key="1">
    <citation type="journal article" date="2022" name="bioRxiv">
        <title>Discovery and biosynthetic assessment of Streptomyces ortus sp nov. isolated from a deep-sea sponge.</title>
        <authorList>
            <person name="Williams S.E."/>
        </authorList>
    </citation>
    <scope>NUCLEOTIDE SEQUENCE</scope>
    <source>
        <strain evidence="4">A15ISP2-DRY2</strain>
    </source>
</reference>
<comment type="caution">
    <text evidence="4">The sequence shown here is derived from an EMBL/GenBank/DDBJ whole genome shotgun (WGS) entry which is preliminary data.</text>
</comment>
<dbReference type="SUPFAM" id="SSF53756">
    <property type="entry name" value="UDP-Glycosyltransferase/glycogen phosphorylase"/>
    <property type="match status" value="1"/>
</dbReference>